<comment type="subcellular location">
    <subcellularLocation>
        <location evidence="1">Cell inner membrane</location>
        <topology evidence="1">Lipid-anchor</topology>
    </subcellularLocation>
</comment>
<dbReference type="Gene3D" id="2.40.30.170">
    <property type="match status" value="1"/>
</dbReference>
<dbReference type="OrthoDB" id="9816569at2"/>
<dbReference type="NCBIfam" id="TIGR01730">
    <property type="entry name" value="RND_mfp"/>
    <property type="match status" value="1"/>
</dbReference>
<accession>A0A369UVT8</accession>
<dbReference type="Pfam" id="PF25944">
    <property type="entry name" value="Beta-barrel_RND"/>
    <property type="match status" value="1"/>
</dbReference>
<reference evidence="7 8" key="1">
    <citation type="submission" date="2018-07" db="EMBL/GenBank/DDBJ databases">
        <title>Dyella tabacisoli L4-6T, whole genome shotgun sequence.</title>
        <authorList>
            <person name="Zhou X.-K."/>
            <person name="Li W.-J."/>
            <person name="Duan Y.-Q."/>
        </authorList>
    </citation>
    <scope>NUCLEOTIDE SEQUENCE [LARGE SCALE GENOMIC DNA]</scope>
    <source>
        <strain evidence="7 8">L4-6</strain>
    </source>
</reference>
<feature type="domain" description="Multidrug resistance protein MdtA-like C-terminal permuted SH3" evidence="6">
    <location>
        <begin position="307"/>
        <end position="368"/>
    </location>
</feature>
<dbReference type="InterPro" id="IPR058625">
    <property type="entry name" value="MdtA-like_BSH"/>
</dbReference>
<sequence length="403" mass="42813">MPQSGVETGALLAYAPKLLLASIATLVLAGCQDGKAAADGAPPAAVSVATLLSKPVQEWDEFNGRVSAVDSVEVRPRISGYVQRVAFKEGDEVHKGDLLFVIDPRPYRAALDSATARLEHARATAVLAQTQDQRAKALFQAKATSSEEAETRQAEYAQSHADLRAAEAAVATAKLNVEFSEVRAPIDGRVSRAMLTAGNLAVADQTLLTSVVSQDPVYVYFDPDEQSYLHYQTQARQGQGRATSSPVRVGLANEQGFPHLGTVDFLDNKIDSATGTIHMRAVLANADHVFTPGMYAHVQLAGAGSANAFLIDDKAVLTDQDRKYVYVLGPGDKAMRKEVKLGRMSNGLRVIESGLSANDNVIIDGLQRIFYPGAPVKPTMVPMEVEVATAPAGGSGKTATVAK</sequence>
<dbReference type="InterPro" id="IPR058627">
    <property type="entry name" value="MdtA-like_C"/>
</dbReference>
<dbReference type="Pfam" id="PF25876">
    <property type="entry name" value="HH_MFP_RND"/>
    <property type="match status" value="1"/>
</dbReference>
<comment type="caution">
    <text evidence="7">The sequence shown here is derived from an EMBL/GenBank/DDBJ whole genome shotgun (WGS) entry which is preliminary data.</text>
</comment>
<dbReference type="SUPFAM" id="SSF111369">
    <property type="entry name" value="HlyD-like secretion proteins"/>
    <property type="match status" value="1"/>
</dbReference>
<evidence type="ECO:0000256" key="1">
    <source>
        <dbReference type="ARBA" id="ARBA00004519"/>
    </source>
</evidence>
<dbReference type="EMBL" id="QQAH01000001">
    <property type="protein sequence ID" value="RDD83710.1"/>
    <property type="molecule type" value="Genomic_DNA"/>
</dbReference>
<feature type="domain" description="Multidrug resistance protein MdtA-like barrel-sandwich hybrid" evidence="4">
    <location>
        <begin position="71"/>
        <end position="209"/>
    </location>
</feature>
<comment type="similarity">
    <text evidence="2">Belongs to the membrane fusion protein (MFP) (TC 8.A.1) family.</text>
</comment>
<protein>
    <submittedName>
        <fullName evidence="7">Efflux RND transporter periplasmic adaptor subunit</fullName>
    </submittedName>
</protein>
<keyword evidence="8" id="KW-1185">Reference proteome</keyword>
<evidence type="ECO:0000259" key="3">
    <source>
        <dbReference type="Pfam" id="PF25876"/>
    </source>
</evidence>
<organism evidence="7 8">
    <name type="scientific">Dyella tabacisoli</name>
    <dbReference type="NCBI Taxonomy" id="2282381"/>
    <lineage>
        <taxon>Bacteria</taxon>
        <taxon>Pseudomonadati</taxon>
        <taxon>Pseudomonadota</taxon>
        <taxon>Gammaproteobacteria</taxon>
        <taxon>Lysobacterales</taxon>
        <taxon>Rhodanobacteraceae</taxon>
        <taxon>Dyella</taxon>
    </lineage>
</organism>
<dbReference type="Gene3D" id="2.40.50.100">
    <property type="match status" value="1"/>
</dbReference>
<dbReference type="PANTHER" id="PTHR30158">
    <property type="entry name" value="ACRA/E-RELATED COMPONENT OF DRUG EFFLUX TRANSPORTER"/>
    <property type="match status" value="1"/>
</dbReference>
<evidence type="ECO:0000256" key="2">
    <source>
        <dbReference type="ARBA" id="ARBA00009477"/>
    </source>
</evidence>
<dbReference type="Pfam" id="PF25917">
    <property type="entry name" value="BSH_RND"/>
    <property type="match status" value="1"/>
</dbReference>
<dbReference type="InterPro" id="IPR058626">
    <property type="entry name" value="MdtA-like_b-barrel"/>
</dbReference>
<dbReference type="GO" id="GO:0030313">
    <property type="term" value="C:cell envelope"/>
    <property type="evidence" value="ECO:0007669"/>
    <property type="project" value="UniProtKB-SubCell"/>
</dbReference>
<dbReference type="GO" id="GO:0005886">
    <property type="term" value="C:plasma membrane"/>
    <property type="evidence" value="ECO:0007669"/>
    <property type="project" value="TreeGrafter"/>
</dbReference>
<feature type="domain" description="Multidrug resistance protein MdtA-like alpha-helical hairpin" evidence="3">
    <location>
        <begin position="111"/>
        <end position="180"/>
    </location>
</feature>
<evidence type="ECO:0000313" key="8">
    <source>
        <dbReference type="Proteomes" id="UP000253782"/>
    </source>
</evidence>
<dbReference type="Proteomes" id="UP000253782">
    <property type="component" value="Unassembled WGS sequence"/>
</dbReference>
<name>A0A369UVT8_9GAMM</name>
<dbReference type="PANTHER" id="PTHR30158:SF26">
    <property type="entry name" value="RESISTANCE-NODULATION-CELL DIVISION (RND) MULTIDRUG EFFLUX MEMBRANE FUSION PROTEIN MEXE"/>
    <property type="match status" value="1"/>
</dbReference>
<evidence type="ECO:0000259" key="6">
    <source>
        <dbReference type="Pfam" id="PF25967"/>
    </source>
</evidence>
<dbReference type="GO" id="GO:0046677">
    <property type="term" value="P:response to antibiotic"/>
    <property type="evidence" value="ECO:0007669"/>
    <property type="project" value="TreeGrafter"/>
</dbReference>
<dbReference type="RefSeq" id="WP_114844160.1">
    <property type="nucleotide sequence ID" value="NZ_JBHSPE010000001.1"/>
</dbReference>
<dbReference type="InterPro" id="IPR006143">
    <property type="entry name" value="RND_pump_MFP"/>
</dbReference>
<dbReference type="GO" id="GO:0022857">
    <property type="term" value="F:transmembrane transporter activity"/>
    <property type="evidence" value="ECO:0007669"/>
    <property type="project" value="InterPro"/>
</dbReference>
<proteinExistence type="inferred from homology"/>
<evidence type="ECO:0000259" key="5">
    <source>
        <dbReference type="Pfam" id="PF25944"/>
    </source>
</evidence>
<evidence type="ECO:0000313" key="7">
    <source>
        <dbReference type="EMBL" id="RDD83710.1"/>
    </source>
</evidence>
<feature type="domain" description="Multidrug resistance protein MdtA-like beta-barrel" evidence="5">
    <location>
        <begin position="216"/>
        <end position="300"/>
    </location>
</feature>
<dbReference type="AlphaFoldDB" id="A0A369UVT8"/>
<dbReference type="Gene3D" id="1.10.287.470">
    <property type="entry name" value="Helix hairpin bin"/>
    <property type="match status" value="1"/>
</dbReference>
<gene>
    <name evidence="7" type="ORF">DVJ77_00175</name>
</gene>
<dbReference type="Gene3D" id="2.40.420.20">
    <property type="match status" value="1"/>
</dbReference>
<evidence type="ECO:0000259" key="4">
    <source>
        <dbReference type="Pfam" id="PF25917"/>
    </source>
</evidence>
<dbReference type="InterPro" id="IPR058624">
    <property type="entry name" value="MdtA-like_HH"/>
</dbReference>
<dbReference type="Pfam" id="PF25967">
    <property type="entry name" value="RND-MFP_C"/>
    <property type="match status" value="1"/>
</dbReference>